<dbReference type="GeneID" id="63675593"/>
<dbReference type="VEuPathDB" id="FungiDB:SPBR_02369"/>
<evidence type="ECO:0000259" key="2">
    <source>
        <dbReference type="Pfam" id="PF00582"/>
    </source>
</evidence>
<reference evidence="3 4" key="1">
    <citation type="journal article" date="2014" name="BMC Genomics">
        <title>Comparative genomics of the major fungal agents of human and animal Sporotrichosis: Sporothrix schenckii and Sporothrix brasiliensis.</title>
        <authorList>
            <person name="Teixeira M.M."/>
            <person name="de Almeida L.G."/>
            <person name="Kubitschek-Barreira P."/>
            <person name="Alves F.L."/>
            <person name="Kioshima E.S."/>
            <person name="Abadio A.K."/>
            <person name="Fernandes L."/>
            <person name="Derengowski L.S."/>
            <person name="Ferreira K.S."/>
            <person name="Souza R.C."/>
            <person name="Ruiz J.C."/>
            <person name="de Andrade N.C."/>
            <person name="Paes H.C."/>
            <person name="Nicola A.M."/>
            <person name="Albuquerque P."/>
            <person name="Gerber A.L."/>
            <person name="Martins V.P."/>
            <person name="Peconick L.D."/>
            <person name="Neto A.V."/>
            <person name="Chaucanez C.B."/>
            <person name="Silva P.A."/>
            <person name="Cunha O.L."/>
            <person name="de Oliveira F.F."/>
            <person name="dos Santos T.C."/>
            <person name="Barros A.L."/>
            <person name="Soares M.A."/>
            <person name="de Oliveira L.M."/>
            <person name="Marini M.M."/>
            <person name="Villalobos-Duno H."/>
            <person name="Cunha M.M."/>
            <person name="de Hoog S."/>
            <person name="da Silveira J.F."/>
            <person name="Henrissat B."/>
            <person name="Nino-Vega G.A."/>
            <person name="Cisalpino P.S."/>
            <person name="Mora-Montes H.M."/>
            <person name="Almeida S.R."/>
            <person name="Stajich J.E."/>
            <person name="Lopes-Bezerra L.M."/>
            <person name="Vasconcelos A.T."/>
            <person name="Felipe M.S."/>
        </authorList>
    </citation>
    <scope>NUCLEOTIDE SEQUENCE [LARGE SCALE GENOMIC DNA]</scope>
    <source>
        <strain evidence="3 4">5110</strain>
    </source>
</reference>
<feature type="compositionally biased region" description="Low complexity" evidence="1">
    <location>
        <begin position="1"/>
        <end position="22"/>
    </location>
</feature>
<dbReference type="Gene3D" id="3.40.50.620">
    <property type="entry name" value="HUPs"/>
    <property type="match status" value="1"/>
</dbReference>
<feature type="region of interest" description="Disordered" evidence="1">
    <location>
        <begin position="1"/>
        <end position="37"/>
    </location>
</feature>
<sequence length="518" mass="55795">MSRAPISSHPPAASPARTASAADISPGSDVSPTTIVPGKAVGDAVATTPKSNVGYFTPAVTTAAQTSTPGTSIASTSIEGRRSDGLTDASGETATSSPVTVATSSPALTTSTPVPDRRPSSILDLASEGSGRASRKPSTASVTFLPTRHPSLPQGQPKPGRILSPAPKRFRKHVGFDNIPIGEATKSNTLGYTLSISHYGYQPRRRSRTMMVGIDQNIYSDFALQWLLDEYADDGDEIICVHVVDKDARTVEEKNYKARAEKMVERIKSKIPESCAISIKLEYAVGKLHATFQKLIQVYEPSMLVVGTRGRSLGGFQGLVNKNSFSKYCLQYSPVPTVVVRDYEKRKKKKDKRSNDPARHSYANMLATSNGVHEANSENSSVYNMEAKISADEEAHKVAAAIGLPAAFDPTLKPIDIDQYLGRRSRNTSPARPEVESTTSDKSTIPGSVETPAASVDSEDDDSADDDDEAEFEVTSGQQALQEAAAKESEKEQRKKLHEMEMGEAHALKHVIESDEED</sequence>
<feature type="compositionally biased region" description="Acidic residues" evidence="1">
    <location>
        <begin position="457"/>
        <end position="472"/>
    </location>
</feature>
<feature type="domain" description="UspA" evidence="2">
    <location>
        <begin position="208"/>
        <end position="341"/>
    </location>
</feature>
<feature type="compositionally biased region" description="Polar residues" evidence="1">
    <location>
        <begin position="63"/>
        <end position="78"/>
    </location>
</feature>
<organism evidence="3 4">
    <name type="scientific">Sporothrix brasiliensis 5110</name>
    <dbReference type="NCBI Taxonomy" id="1398154"/>
    <lineage>
        <taxon>Eukaryota</taxon>
        <taxon>Fungi</taxon>
        <taxon>Dikarya</taxon>
        <taxon>Ascomycota</taxon>
        <taxon>Pezizomycotina</taxon>
        <taxon>Sordariomycetes</taxon>
        <taxon>Sordariomycetidae</taxon>
        <taxon>Ophiostomatales</taxon>
        <taxon>Ophiostomataceae</taxon>
        <taxon>Sporothrix</taxon>
    </lineage>
</organism>
<evidence type="ECO:0000256" key="1">
    <source>
        <dbReference type="SAM" id="MobiDB-lite"/>
    </source>
</evidence>
<dbReference type="Pfam" id="PF00582">
    <property type="entry name" value="Usp"/>
    <property type="match status" value="1"/>
</dbReference>
<name>A0A0C2IU98_9PEZI</name>
<evidence type="ECO:0000313" key="3">
    <source>
        <dbReference type="EMBL" id="KIH92681.1"/>
    </source>
</evidence>
<dbReference type="PANTHER" id="PTHR47815:SF1">
    <property type="entry name" value="UNIVERSAL STRESS PROTEIN A FAMILY PROTEIN C25B2.10"/>
    <property type="match status" value="1"/>
</dbReference>
<comment type="caution">
    <text evidence="3">The sequence shown here is derived from an EMBL/GenBank/DDBJ whole genome shotgun (WGS) entry which is preliminary data.</text>
</comment>
<keyword evidence="4" id="KW-1185">Reference proteome</keyword>
<dbReference type="SUPFAM" id="SSF52402">
    <property type="entry name" value="Adenine nucleotide alpha hydrolases-like"/>
    <property type="match status" value="1"/>
</dbReference>
<proteinExistence type="predicted"/>
<dbReference type="Proteomes" id="UP000031575">
    <property type="component" value="Unassembled WGS sequence"/>
</dbReference>
<accession>A0A0C2IU98</accession>
<feature type="region of interest" description="Disordered" evidence="1">
    <location>
        <begin position="419"/>
        <end position="518"/>
    </location>
</feature>
<feature type="compositionally biased region" description="Polar residues" evidence="1">
    <location>
        <begin position="436"/>
        <end position="446"/>
    </location>
</feature>
<dbReference type="PANTHER" id="PTHR47815">
    <property type="entry name" value="UNIVERSAL STRESS PROTEIN A FAMILY PROTEIN C25B2.10"/>
    <property type="match status" value="1"/>
</dbReference>
<dbReference type="EMBL" id="AWTV01000006">
    <property type="protein sequence ID" value="KIH92681.1"/>
    <property type="molecule type" value="Genomic_DNA"/>
</dbReference>
<dbReference type="CDD" id="cd23659">
    <property type="entry name" value="USP_At3g01520-like"/>
    <property type="match status" value="1"/>
</dbReference>
<dbReference type="OrthoDB" id="843225at2759"/>
<feature type="region of interest" description="Disordered" evidence="1">
    <location>
        <begin position="63"/>
        <end position="162"/>
    </location>
</feature>
<dbReference type="InterPro" id="IPR014729">
    <property type="entry name" value="Rossmann-like_a/b/a_fold"/>
</dbReference>
<dbReference type="RefSeq" id="XP_040620691.1">
    <property type="nucleotide sequence ID" value="XM_040760672.1"/>
</dbReference>
<gene>
    <name evidence="3" type="ORF">SPBR_02369</name>
</gene>
<dbReference type="InterPro" id="IPR006016">
    <property type="entry name" value="UspA"/>
</dbReference>
<feature type="compositionally biased region" description="Low complexity" evidence="1">
    <location>
        <begin position="93"/>
        <end position="114"/>
    </location>
</feature>
<feature type="compositionally biased region" description="Basic and acidic residues" evidence="1">
    <location>
        <begin position="485"/>
        <end position="518"/>
    </location>
</feature>
<evidence type="ECO:0000313" key="4">
    <source>
        <dbReference type="Proteomes" id="UP000031575"/>
    </source>
</evidence>
<protein>
    <submittedName>
        <fullName evidence="3">Universal stress protein family domain containing protein</fullName>
    </submittedName>
</protein>
<dbReference type="AlphaFoldDB" id="A0A0C2IU98"/>
<dbReference type="HOGENOM" id="CLU_018542_1_1_1"/>